<evidence type="ECO:0000313" key="2">
    <source>
        <dbReference type="Proteomes" id="UP000499080"/>
    </source>
</evidence>
<gene>
    <name evidence="1" type="ORF">AVEN_97862_1</name>
</gene>
<organism evidence="1 2">
    <name type="scientific">Araneus ventricosus</name>
    <name type="common">Orbweaver spider</name>
    <name type="synonym">Epeira ventricosa</name>
    <dbReference type="NCBI Taxonomy" id="182803"/>
    <lineage>
        <taxon>Eukaryota</taxon>
        <taxon>Metazoa</taxon>
        <taxon>Ecdysozoa</taxon>
        <taxon>Arthropoda</taxon>
        <taxon>Chelicerata</taxon>
        <taxon>Arachnida</taxon>
        <taxon>Araneae</taxon>
        <taxon>Araneomorphae</taxon>
        <taxon>Entelegynae</taxon>
        <taxon>Araneoidea</taxon>
        <taxon>Araneidae</taxon>
        <taxon>Araneus</taxon>
    </lineage>
</organism>
<comment type="caution">
    <text evidence="1">The sequence shown here is derived from an EMBL/GenBank/DDBJ whole genome shotgun (WGS) entry which is preliminary data.</text>
</comment>
<proteinExistence type="predicted"/>
<keyword evidence="2" id="KW-1185">Reference proteome</keyword>
<name>A0A4Y2T347_ARAVE</name>
<reference evidence="1 2" key="1">
    <citation type="journal article" date="2019" name="Sci. Rep.">
        <title>Orb-weaving spider Araneus ventricosus genome elucidates the spidroin gene catalogue.</title>
        <authorList>
            <person name="Kono N."/>
            <person name="Nakamura H."/>
            <person name="Ohtoshi R."/>
            <person name="Moran D.A.P."/>
            <person name="Shinohara A."/>
            <person name="Yoshida Y."/>
            <person name="Fujiwara M."/>
            <person name="Mori M."/>
            <person name="Tomita M."/>
            <person name="Arakawa K."/>
        </authorList>
    </citation>
    <scope>NUCLEOTIDE SEQUENCE [LARGE SCALE GENOMIC DNA]</scope>
</reference>
<accession>A0A4Y2T347</accession>
<dbReference type="Proteomes" id="UP000499080">
    <property type="component" value="Unassembled WGS sequence"/>
</dbReference>
<sequence>MSWHSNTNAKEYFTTDAWTALSEYEKIRYENVQKNYEMLKANAIGPCISASTRAASFDALARLKAVLGPGCTGGTGSNWLVTIVGHCNRCLVLLEDFCEEGGFVLIS</sequence>
<evidence type="ECO:0000313" key="1">
    <source>
        <dbReference type="EMBL" id="GBN93926.1"/>
    </source>
</evidence>
<evidence type="ECO:0008006" key="3">
    <source>
        <dbReference type="Google" id="ProtNLM"/>
    </source>
</evidence>
<dbReference type="EMBL" id="BGPR01025210">
    <property type="protein sequence ID" value="GBN93926.1"/>
    <property type="molecule type" value="Genomic_DNA"/>
</dbReference>
<dbReference type="AlphaFoldDB" id="A0A4Y2T347"/>
<protein>
    <recommendedName>
        <fullName evidence="3">KRAB domain-containing protein</fullName>
    </recommendedName>
</protein>